<dbReference type="SMART" id="SM00283">
    <property type="entry name" value="MA"/>
    <property type="match status" value="1"/>
</dbReference>
<dbReference type="PANTHER" id="PTHR32089">
    <property type="entry name" value="METHYL-ACCEPTING CHEMOTAXIS PROTEIN MCPB"/>
    <property type="match status" value="1"/>
</dbReference>
<dbReference type="PANTHER" id="PTHR32089:SF119">
    <property type="entry name" value="METHYL-ACCEPTING CHEMOTAXIS PROTEIN CTPL"/>
    <property type="match status" value="1"/>
</dbReference>
<keyword evidence="2" id="KW-1003">Cell membrane</keyword>
<dbReference type="SMART" id="SM00304">
    <property type="entry name" value="HAMP"/>
    <property type="match status" value="1"/>
</dbReference>
<gene>
    <name evidence="14" type="ORF">FHS30_001504</name>
</gene>
<comment type="similarity">
    <text evidence="7">Belongs to the methyl-accepting chemotaxis (MCP) protein family.</text>
</comment>
<reference evidence="14 15" key="1">
    <citation type="submission" date="2020-08" db="EMBL/GenBank/DDBJ databases">
        <title>Genomic Encyclopedia of Type Strains, Phase III (KMG-III): the genomes of soil and plant-associated and newly described type strains.</title>
        <authorList>
            <person name="Whitman W."/>
        </authorList>
    </citation>
    <scope>NUCLEOTIDE SEQUENCE [LARGE SCALE GENOMIC DNA]</scope>
    <source>
        <strain evidence="14 15">CECT 8571</strain>
    </source>
</reference>
<feature type="transmembrane region" description="Helical" evidence="10">
    <location>
        <begin position="187"/>
        <end position="210"/>
    </location>
</feature>
<proteinExistence type="inferred from homology"/>
<dbReference type="GO" id="GO:0006935">
    <property type="term" value="P:chemotaxis"/>
    <property type="evidence" value="ECO:0007669"/>
    <property type="project" value="UniProtKB-ARBA"/>
</dbReference>
<evidence type="ECO:0000313" key="14">
    <source>
        <dbReference type="EMBL" id="MBB3168320.1"/>
    </source>
</evidence>
<evidence type="ECO:0000256" key="1">
    <source>
        <dbReference type="ARBA" id="ARBA00004429"/>
    </source>
</evidence>
<evidence type="ECO:0000256" key="8">
    <source>
        <dbReference type="PROSITE-ProRule" id="PRU00284"/>
    </source>
</evidence>
<keyword evidence="15" id="KW-1185">Reference proteome</keyword>
<evidence type="ECO:0000256" key="4">
    <source>
        <dbReference type="ARBA" id="ARBA00022989"/>
    </source>
</evidence>
<dbReference type="CDD" id="cd11386">
    <property type="entry name" value="MCP_signal"/>
    <property type="match status" value="1"/>
</dbReference>
<dbReference type="CDD" id="cd06225">
    <property type="entry name" value="HAMP"/>
    <property type="match status" value="1"/>
</dbReference>
<dbReference type="Gene3D" id="1.10.287.950">
    <property type="entry name" value="Methyl-accepting chemotaxis protein"/>
    <property type="match status" value="1"/>
</dbReference>
<feature type="domain" description="HAMP" evidence="13">
    <location>
        <begin position="208"/>
        <end position="262"/>
    </location>
</feature>
<dbReference type="PROSITE" id="PS50885">
    <property type="entry name" value="HAMP"/>
    <property type="match status" value="1"/>
</dbReference>
<dbReference type="GO" id="GO:0007165">
    <property type="term" value="P:signal transduction"/>
    <property type="evidence" value="ECO:0007669"/>
    <property type="project" value="UniProtKB-KW"/>
</dbReference>
<dbReference type="RefSeq" id="WP_183909810.1">
    <property type="nucleotide sequence ID" value="NZ_JACHXZ010000002.1"/>
</dbReference>
<keyword evidence="6 8" id="KW-0807">Transducer</keyword>
<organism evidence="14 15">
    <name type="scientific">Simiduia aestuariiviva</name>
    <dbReference type="NCBI Taxonomy" id="1510459"/>
    <lineage>
        <taxon>Bacteria</taxon>
        <taxon>Pseudomonadati</taxon>
        <taxon>Pseudomonadota</taxon>
        <taxon>Gammaproteobacteria</taxon>
        <taxon>Cellvibrionales</taxon>
        <taxon>Cellvibrionaceae</taxon>
        <taxon>Simiduia</taxon>
    </lineage>
</organism>
<dbReference type="PROSITE" id="PS50111">
    <property type="entry name" value="CHEMOTAXIS_TRANSDUC_2"/>
    <property type="match status" value="1"/>
</dbReference>
<evidence type="ECO:0000256" key="2">
    <source>
        <dbReference type="ARBA" id="ARBA00022519"/>
    </source>
</evidence>
<evidence type="ECO:0000256" key="9">
    <source>
        <dbReference type="SAM" id="Coils"/>
    </source>
</evidence>
<evidence type="ECO:0000259" key="11">
    <source>
        <dbReference type="PROSITE" id="PS50111"/>
    </source>
</evidence>
<evidence type="ECO:0000256" key="5">
    <source>
        <dbReference type="ARBA" id="ARBA00023136"/>
    </source>
</evidence>
<keyword evidence="2" id="KW-0997">Cell inner membrane</keyword>
<keyword evidence="5 10" id="KW-0472">Membrane</keyword>
<evidence type="ECO:0000313" key="15">
    <source>
        <dbReference type="Proteomes" id="UP000559987"/>
    </source>
</evidence>
<dbReference type="FunFam" id="1.10.287.950:FF:000001">
    <property type="entry name" value="Methyl-accepting chemotaxis sensory transducer"/>
    <property type="match status" value="1"/>
</dbReference>
<feature type="coiled-coil region" evidence="9">
    <location>
        <begin position="82"/>
        <end position="116"/>
    </location>
</feature>
<feature type="domain" description="T-SNARE coiled-coil homology" evidence="12">
    <location>
        <begin position="454"/>
        <end position="516"/>
    </location>
</feature>
<comment type="subcellular location">
    <subcellularLocation>
        <location evidence="1">Cell inner membrane</location>
        <topology evidence="1">Multi-pass membrane protein</topology>
    </subcellularLocation>
</comment>
<evidence type="ECO:0000256" key="6">
    <source>
        <dbReference type="ARBA" id="ARBA00023224"/>
    </source>
</evidence>
<dbReference type="GO" id="GO:0005886">
    <property type="term" value="C:plasma membrane"/>
    <property type="evidence" value="ECO:0007669"/>
    <property type="project" value="UniProtKB-SubCell"/>
</dbReference>
<evidence type="ECO:0000256" key="7">
    <source>
        <dbReference type="ARBA" id="ARBA00029447"/>
    </source>
</evidence>
<dbReference type="AlphaFoldDB" id="A0A839UP61"/>
<name>A0A839UP61_9GAMM</name>
<dbReference type="Pfam" id="PF00672">
    <property type="entry name" value="HAMP"/>
    <property type="match status" value="1"/>
</dbReference>
<evidence type="ECO:0000256" key="3">
    <source>
        <dbReference type="ARBA" id="ARBA00022692"/>
    </source>
</evidence>
<dbReference type="SUPFAM" id="SSF58104">
    <property type="entry name" value="Methyl-accepting chemotaxis protein (MCP) signaling domain"/>
    <property type="match status" value="1"/>
</dbReference>
<keyword evidence="3 10" id="KW-0812">Transmembrane</keyword>
<dbReference type="Proteomes" id="UP000559987">
    <property type="component" value="Unassembled WGS sequence"/>
</dbReference>
<dbReference type="PROSITE" id="PS50192">
    <property type="entry name" value="T_SNARE"/>
    <property type="match status" value="1"/>
</dbReference>
<evidence type="ECO:0000256" key="10">
    <source>
        <dbReference type="SAM" id="Phobius"/>
    </source>
</evidence>
<keyword evidence="9" id="KW-0175">Coiled coil</keyword>
<comment type="caution">
    <text evidence="14">The sequence shown here is derived from an EMBL/GenBank/DDBJ whole genome shotgun (WGS) entry which is preliminary data.</text>
</comment>
<dbReference type="EMBL" id="JACHXZ010000002">
    <property type="protein sequence ID" value="MBB3168320.1"/>
    <property type="molecule type" value="Genomic_DNA"/>
</dbReference>
<keyword evidence="4 10" id="KW-1133">Transmembrane helix</keyword>
<sequence length="539" mass="58809">MKWLSRVSIKYKILLIPAVGITGFALYLLFTVNSGFKNVDRLNLIQDVYFPVLELAQANIVTLDRMNETMGTAASTGEIDMLNNAKRMGQNIEENLAQTRRLLPDKRDQIDEMEELLEIYLKISYDLTASMIDGTVDFSQLAAIADRRTKALNAVNDSLKLFRDQSHASFKDTVSQATETEQSNLKVGLIVGVVMVVLLLAISISIAIIITRNVNVITKSLKDIAQGEGDLTRRLRKNSDDELGELVGWFNTFVDKLHRTIGEVMKVIEPLTDVAERLNGVSHESERLSTEQTHSSERVTHSMDDMMRSVNNVAQNAGSAAQAATDADTEAQAGLKIVNDTVQTINRLATEVERAAEVIVKLESDTESVAGILDVIKGIAEQTNLLALNAAIEAARAGEQGRGFAVVADEVRTLASRTQESTHEIQKVIEQLQSAAREAVQVMETGKAGASRSVSQASETGHSLDAITSKVTSITDMNQKIAAATEEQQHFAQSIQGNVINMRDASKIAQENTEQVAALSTSLQGLADQLKTVAAQFRV</sequence>
<dbReference type="InterPro" id="IPR004089">
    <property type="entry name" value="MCPsignal_dom"/>
</dbReference>
<feature type="transmembrane region" description="Helical" evidence="10">
    <location>
        <begin position="12"/>
        <end position="30"/>
    </location>
</feature>
<dbReference type="InterPro" id="IPR000727">
    <property type="entry name" value="T_SNARE_dom"/>
</dbReference>
<dbReference type="Pfam" id="PF00015">
    <property type="entry name" value="MCPsignal"/>
    <property type="match status" value="1"/>
</dbReference>
<accession>A0A839UP61</accession>
<dbReference type="InterPro" id="IPR003660">
    <property type="entry name" value="HAMP_dom"/>
</dbReference>
<feature type="domain" description="Methyl-accepting transducer" evidence="11">
    <location>
        <begin position="267"/>
        <end position="503"/>
    </location>
</feature>
<evidence type="ECO:0000259" key="13">
    <source>
        <dbReference type="PROSITE" id="PS50885"/>
    </source>
</evidence>
<protein>
    <submittedName>
        <fullName evidence="14">Methyl-accepting chemotaxis protein</fullName>
    </submittedName>
</protein>
<evidence type="ECO:0000259" key="12">
    <source>
        <dbReference type="PROSITE" id="PS50192"/>
    </source>
</evidence>